<proteinExistence type="predicted"/>
<accession>A0A067LH18</accession>
<keyword evidence="3" id="KW-0547">Nucleotide-binding</keyword>
<evidence type="ECO:0000259" key="6">
    <source>
        <dbReference type="Pfam" id="PF00931"/>
    </source>
</evidence>
<dbReference type="InterPro" id="IPR042197">
    <property type="entry name" value="Apaf_helical"/>
</dbReference>
<dbReference type="Pfam" id="PF18052">
    <property type="entry name" value="Rx_N"/>
    <property type="match status" value="1"/>
</dbReference>
<dbReference type="InterPro" id="IPR056789">
    <property type="entry name" value="LRR_R13L1-DRL21"/>
</dbReference>
<sequence length="1068" mass="121738">MAEAVLFNIVDGIITKLSSTVLREIGLWWGVKDELQELKRTVSMIQPVLLDAEEKYSKSRQVEVWLGTLKEAVYDAEDLLDIFSTEALKQKTMTGSKIGKEVTLFFSSSNQFAYGLDMAHTIKSIRERLDEIAKNRQFHLEQRPVEKLAIITREREQTHSSSRYLVGRGDDKKAIMKVLLCTDSVKNVSVISIVGIGGLGKTALAQLLLNDKEVKNHFELKLWVCVAENFDTKSILEKILEDVKGEKLENLEMNTLQKKLHETIDEKRFILVLDDVWNEDSNRWFSLMDLLVGGAKGSKIIITTRSQTVARIARSDFLHELGGLRDAESWELFKQVGFKKGQVPSRSLEETGKKIVKKCVGVPLAIKTIGSLFYLKDDDEWTSFMNKELSSINQPENDILPTLRLSYNHLPSHLKHCFAYCRSFPKDYEINVKTLIELWIAQGFVRSSNATQSLKDVGLQYFKELFWRSFFQEVKEDDRGNIKTCKMHDLMHDLAISVAEAGSTLISSNSNVDERTRHISVDLNSDFTRQKLRSLLKASKARTFLFVNKSLKDVIGEEECCLIFSNLKCLRALDLHGLGIETVPSSINKLELLRYLDLSYNNSMKKLPNSISRLPNLQVLKVDRCEELEELPKDIKKLVNLTDLSLFASWSLTHMPHGVGQLTGLETLSIFTVDKRGRGARLSELKDLNNLRGELSIQNLQYVKNPELDFCAANLKEKQHLQYLQLWWKKRQGNEDGNEDFAEDIDNDEMALEVLQPHQNLKGLYLFYYRGVKLSSWLSSLTNLVELRLNSCKNIQCLPPFDQFPSLKRLKVFKLTNLEYIESGISCNNGGFPSLKLLDISECPNLKGWRRCEKDTRGTISSSSLTSTSELPKFHCLSNLSIGVCPNLTSLPPFPSIENLYFRGKTMKPLDQLLESTISGAESTSSSPPLSQLKQLTIQEINDGAFLPGKLQQKLTSLSKLYIVSCPRILEMECQGLRSLNFLCIRNIDELVSLPKWLQYLSTLRSLKIKDCPKLMSLPEWMSNLTSLRRLTIENCPQLSERCRRNKVEDWPKISHIPIITIDSSRVQ</sequence>
<evidence type="ECO:0000259" key="7">
    <source>
        <dbReference type="Pfam" id="PF18052"/>
    </source>
</evidence>
<dbReference type="Pfam" id="PF00931">
    <property type="entry name" value="NB-ARC"/>
    <property type="match status" value="1"/>
</dbReference>
<evidence type="ECO:0000259" key="9">
    <source>
        <dbReference type="Pfam" id="PF25019"/>
    </source>
</evidence>
<keyword evidence="5" id="KW-0067">ATP-binding</keyword>
<dbReference type="PANTHER" id="PTHR36766">
    <property type="entry name" value="PLANT BROAD-SPECTRUM MILDEW RESISTANCE PROTEIN RPW8"/>
    <property type="match status" value="1"/>
</dbReference>
<evidence type="ECO:0000313" key="11">
    <source>
        <dbReference type="Proteomes" id="UP000027138"/>
    </source>
</evidence>
<dbReference type="GO" id="GO:0006952">
    <property type="term" value="P:defense response"/>
    <property type="evidence" value="ECO:0007669"/>
    <property type="project" value="UniProtKB-KW"/>
</dbReference>
<dbReference type="InterPro" id="IPR027417">
    <property type="entry name" value="P-loop_NTPase"/>
</dbReference>
<dbReference type="Gene3D" id="3.80.10.10">
    <property type="entry name" value="Ribonuclease Inhibitor"/>
    <property type="match status" value="3"/>
</dbReference>
<dbReference type="InterPro" id="IPR038005">
    <property type="entry name" value="RX-like_CC"/>
</dbReference>
<evidence type="ECO:0000256" key="2">
    <source>
        <dbReference type="ARBA" id="ARBA00022737"/>
    </source>
</evidence>
<dbReference type="InterPro" id="IPR058922">
    <property type="entry name" value="WHD_DRP"/>
</dbReference>
<keyword evidence="1" id="KW-0433">Leucine-rich repeat</keyword>
<dbReference type="Gene3D" id="1.10.10.10">
    <property type="entry name" value="Winged helix-like DNA-binding domain superfamily/Winged helix DNA-binding domain"/>
    <property type="match status" value="1"/>
</dbReference>
<keyword evidence="2" id="KW-0677">Repeat</keyword>
<dbReference type="PRINTS" id="PR00364">
    <property type="entry name" value="DISEASERSIST"/>
</dbReference>
<evidence type="ECO:0000313" key="10">
    <source>
        <dbReference type="EMBL" id="KDP43489.1"/>
    </source>
</evidence>
<keyword evidence="4" id="KW-0611">Plant defense</keyword>
<dbReference type="Gene3D" id="3.40.50.300">
    <property type="entry name" value="P-loop containing nucleotide triphosphate hydrolases"/>
    <property type="match status" value="1"/>
</dbReference>
<protein>
    <submittedName>
        <fullName evidence="10">Uncharacterized protein</fullName>
    </submittedName>
</protein>
<dbReference type="InterPro" id="IPR041118">
    <property type="entry name" value="Rx_N"/>
</dbReference>
<dbReference type="Pfam" id="PF25019">
    <property type="entry name" value="LRR_R13L1-DRL21"/>
    <property type="match status" value="1"/>
</dbReference>
<dbReference type="FunFam" id="3.40.50.300:FF:001091">
    <property type="entry name" value="Probable disease resistance protein At1g61300"/>
    <property type="match status" value="1"/>
</dbReference>
<dbReference type="InterPro" id="IPR032675">
    <property type="entry name" value="LRR_dom_sf"/>
</dbReference>
<evidence type="ECO:0000256" key="4">
    <source>
        <dbReference type="ARBA" id="ARBA00022821"/>
    </source>
</evidence>
<dbReference type="Proteomes" id="UP000027138">
    <property type="component" value="Unassembled WGS sequence"/>
</dbReference>
<reference evidence="10 11" key="1">
    <citation type="journal article" date="2014" name="PLoS ONE">
        <title>Global Analysis of Gene Expression Profiles in Physic Nut (Jatropha curcas L.) Seedlings Exposed to Salt Stress.</title>
        <authorList>
            <person name="Zhang L."/>
            <person name="Zhang C."/>
            <person name="Wu P."/>
            <person name="Chen Y."/>
            <person name="Li M."/>
            <person name="Jiang H."/>
            <person name="Wu G."/>
        </authorList>
    </citation>
    <scope>NUCLEOTIDE SEQUENCE [LARGE SCALE GENOMIC DNA]</scope>
    <source>
        <strain evidence="11">cv. GZQX0401</strain>
        <tissue evidence="10">Young leaves</tissue>
    </source>
</reference>
<feature type="domain" description="R13L1/DRL21-like LRR repeat region" evidence="9">
    <location>
        <begin position="682"/>
        <end position="812"/>
    </location>
</feature>
<evidence type="ECO:0000259" key="8">
    <source>
        <dbReference type="Pfam" id="PF23559"/>
    </source>
</evidence>
<evidence type="ECO:0000256" key="3">
    <source>
        <dbReference type="ARBA" id="ARBA00022741"/>
    </source>
</evidence>
<dbReference type="InterPro" id="IPR036388">
    <property type="entry name" value="WH-like_DNA-bd_sf"/>
</dbReference>
<evidence type="ECO:0000256" key="1">
    <source>
        <dbReference type="ARBA" id="ARBA00022614"/>
    </source>
</evidence>
<dbReference type="GO" id="GO:0005524">
    <property type="term" value="F:ATP binding"/>
    <property type="evidence" value="ECO:0007669"/>
    <property type="project" value="UniProtKB-KW"/>
</dbReference>
<evidence type="ECO:0000256" key="5">
    <source>
        <dbReference type="ARBA" id="ARBA00022840"/>
    </source>
</evidence>
<dbReference type="GO" id="GO:0043531">
    <property type="term" value="F:ADP binding"/>
    <property type="evidence" value="ECO:0007669"/>
    <property type="project" value="InterPro"/>
</dbReference>
<keyword evidence="11" id="KW-1185">Reference proteome</keyword>
<dbReference type="CDD" id="cd14798">
    <property type="entry name" value="RX-CC_like"/>
    <property type="match status" value="1"/>
</dbReference>
<organism evidence="10 11">
    <name type="scientific">Jatropha curcas</name>
    <name type="common">Barbados nut</name>
    <dbReference type="NCBI Taxonomy" id="180498"/>
    <lineage>
        <taxon>Eukaryota</taxon>
        <taxon>Viridiplantae</taxon>
        <taxon>Streptophyta</taxon>
        <taxon>Embryophyta</taxon>
        <taxon>Tracheophyta</taxon>
        <taxon>Spermatophyta</taxon>
        <taxon>Magnoliopsida</taxon>
        <taxon>eudicotyledons</taxon>
        <taxon>Gunneridae</taxon>
        <taxon>Pentapetalae</taxon>
        <taxon>rosids</taxon>
        <taxon>fabids</taxon>
        <taxon>Malpighiales</taxon>
        <taxon>Euphorbiaceae</taxon>
        <taxon>Crotonoideae</taxon>
        <taxon>Jatropheae</taxon>
        <taxon>Jatropha</taxon>
    </lineage>
</organism>
<dbReference type="OrthoDB" id="850977at2759"/>
<dbReference type="SUPFAM" id="SSF52058">
    <property type="entry name" value="L domain-like"/>
    <property type="match status" value="1"/>
</dbReference>
<dbReference type="EMBL" id="KK914267">
    <property type="protein sequence ID" value="KDP43489.1"/>
    <property type="molecule type" value="Genomic_DNA"/>
</dbReference>
<dbReference type="SUPFAM" id="SSF52540">
    <property type="entry name" value="P-loop containing nucleoside triphosphate hydrolases"/>
    <property type="match status" value="1"/>
</dbReference>
<feature type="domain" description="Disease resistance N-terminal" evidence="7">
    <location>
        <begin position="10"/>
        <end position="96"/>
    </location>
</feature>
<feature type="domain" description="Disease resistance protein winged helix" evidence="8">
    <location>
        <begin position="424"/>
        <end position="495"/>
    </location>
</feature>
<dbReference type="GO" id="GO:0051707">
    <property type="term" value="P:response to other organism"/>
    <property type="evidence" value="ECO:0007669"/>
    <property type="project" value="UniProtKB-ARBA"/>
</dbReference>
<dbReference type="FunFam" id="1.10.10.10:FF:000322">
    <property type="entry name" value="Probable disease resistance protein At1g63360"/>
    <property type="match status" value="1"/>
</dbReference>
<dbReference type="Pfam" id="PF23559">
    <property type="entry name" value="WHD_DRP"/>
    <property type="match status" value="1"/>
</dbReference>
<dbReference type="PANTHER" id="PTHR36766:SF38">
    <property type="entry name" value="DISEASE RESISTANCE PROTEIN RGA3"/>
    <property type="match status" value="1"/>
</dbReference>
<dbReference type="Gene3D" id="1.10.8.430">
    <property type="entry name" value="Helical domain of apoptotic protease-activating factors"/>
    <property type="match status" value="1"/>
</dbReference>
<dbReference type="Gene3D" id="1.20.5.4130">
    <property type="match status" value="1"/>
</dbReference>
<feature type="domain" description="NB-ARC" evidence="6">
    <location>
        <begin position="171"/>
        <end position="340"/>
    </location>
</feature>
<gene>
    <name evidence="10" type="ORF">JCGZ_16776</name>
</gene>
<dbReference type="AlphaFoldDB" id="A0A067LH18"/>
<name>A0A067LH18_JATCU</name>
<dbReference type="InterPro" id="IPR002182">
    <property type="entry name" value="NB-ARC"/>
</dbReference>